<protein>
    <submittedName>
        <fullName evidence="2">Uncharacterized protein</fullName>
    </submittedName>
</protein>
<dbReference type="EMBL" id="ML737131">
    <property type="protein sequence ID" value="KAE8343047.1"/>
    <property type="molecule type" value="Genomic_DNA"/>
</dbReference>
<name>A0A5N6YC40_9EURO</name>
<feature type="transmembrane region" description="Helical" evidence="1">
    <location>
        <begin position="104"/>
        <end position="120"/>
    </location>
</feature>
<accession>A0A5N6YC40</accession>
<dbReference type="Proteomes" id="UP000325558">
    <property type="component" value="Unassembled WGS sequence"/>
</dbReference>
<keyword evidence="1" id="KW-1133">Transmembrane helix</keyword>
<feature type="transmembrane region" description="Helical" evidence="1">
    <location>
        <begin position="185"/>
        <end position="204"/>
    </location>
</feature>
<keyword evidence="1" id="KW-0472">Membrane</keyword>
<dbReference type="AlphaFoldDB" id="A0A5N6YC40"/>
<gene>
    <name evidence="2" type="ORF">BDV24DRAFT_161864</name>
</gene>
<feature type="transmembrane region" description="Helical" evidence="1">
    <location>
        <begin position="132"/>
        <end position="151"/>
    </location>
</feature>
<keyword evidence="1" id="KW-0812">Transmembrane</keyword>
<evidence type="ECO:0000256" key="1">
    <source>
        <dbReference type="SAM" id="Phobius"/>
    </source>
</evidence>
<sequence length="517" mass="58179">MQPNEFFEAHVVDAEDGHVSTGRGRLVVSPIKKIIESSGRRVAFVGYASQNWQDYYKQLPNEMVPRDRIVDNCQDYAISIAFHLSAFRVWTFVLSFKEFQRARVLLYLVLLGLSFFTYVLERFHLGISMQYLPAIAKLFNPASSFLILVTIETERLRKGTAMRNVNIWRHNWATWKRTWTKKKSLGVICVAVLYVLARPRLYTVVTPMDFLMAAAALIGVLVWLKIPAAIKARRSFLVPRPLFEPTSLVGYDPDSGTVPSISFESFQSVREIRPIAIGFSSEDLAYASQRFANTEQLANFLNLPEDAVYDIGVAFVGGSDNTWRLGHAEVIVRDGNLDRITPPKALDLTASPPAFTSEPISVQYDGKIFPGDTGSLRVLHIRNAGEDTADLVLALEEINPPRSVRFYRYANLYRIRITENMLKHIALLSCPEKHRLLAEDCATFAYNVLTMLLGHLRDRGYITEEVFRLQKKLLVQTIHIADGSVGESEITSREHEALGESGHSSAAIALKAAAKQK</sequence>
<feature type="transmembrane region" description="Helical" evidence="1">
    <location>
        <begin position="210"/>
        <end position="230"/>
    </location>
</feature>
<proteinExistence type="predicted"/>
<dbReference type="OrthoDB" id="4754580at2759"/>
<organism evidence="2">
    <name type="scientific">Aspergillus arachidicola</name>
    <dbReference type="NCBI Taxonomy" id="656916"/>
    <lineage>
        <taxon>Eukaryota</taxon>
        <taxon>Fungi</taxon>
        <taxon>Dikarya</taxon>
        <taxon>Ascomycota</taxon>
        <taxon>Pezizomycotina</taxon>
        <taxon>Eurotiomycetes</taxon>
        <taxon>Eurotiomycetidae</taxon>
        <taxon>Eurotiales</taxon>
        <taxon>Aspergillaceae</taxon>
        <taxon>Aspergillus</taxon>
        <taxon>Aspergillus subgen. Circumdati</taxon>
    </lineage>
</organism>
<evidence type="ECO:0000313" key="2">
    <source>
        <dbReference type="EMBL" id="KAE8343047.1"/>
    </source>
</evidence>
<reference evidence="2" key="1">
    <citation type="submission" date="2019-04" db="EMBL/GenBank/DDBJ databases">
        <title>Friends and foes A comparative genomics study of 23 Aspergillus species from section Flavi.</title>
        <authorList>
            <consortium name="DOE Joint Genome Institute"/>
            <person name="Kjaerbolling I."/>
            <person name="Vesth T."/>
            <person name="Frisvad J.C."/>
            <person name="Nybo J.L."/>
            <person name="Theobald S."/>
            <person name="Kildgaard S."/>
            <person name="Isbrandt T."/>
            <person name="Kuo A."/>
            <person name="Sato A."/>
            <person name="Lyhne E.K."/>
            <person name="Kogle M.E."/>
            <person name="Wiebenga A."/>
            <person name="Kun R.S."/>
            <person name="Lubbers R.J."/>
            <person name="Makela M.R."/>
            <person name="Barry K."/>
            <person name="Chovatia M."/>
            <person name="Clum A."/>
            <person name="Daum C."/>
            <person name="Haridas S."/>
            <person name="He G."/>
            <person name="LaButti K."/>
            <person name="Lipzen A."/>
            <person name="Mondo S."/>
            <person name="Riley R."/>
            <person name="Salamov A."/>
            <person name="Simmons B.A."/>
            <person name="Magnuson J.K."/>
            <person name="Henrissat B."/>
            <person name="Mortensen U.H."/>
            <person name="Larsen T.O."/>
            <person name="Devries R.P."/>
            <person name="Grigoriev I.V."/>
            <person name="Machida M."/>
            <person name="Baker S.E."/>
            <person name="Andersen M.R."/>
        </authorList>
    </citation>
    <scope>NUCLEOTIDE SEQUENCE</scope>
    <source>
        <strain evidence="2">CBS 117612</strain>
    </source>
</reference>